<dbReference type="EMBL" id="CATOUU010000642">
    <property type="protein sequence ID" value="CAI9936803.1"/>
    <property type="molecule type" value="Genomic_DNA"/>
</dbReference>
<comment type="caution">
    <text evidence="1">The sequence shown here is derived from an EMBL/GenBank/DDBJ whole genome shotgun (WGS) entry which is preliminary data.</text>
</comment>
<proteinExistence type="predicted"/>
<gene>
    <name evidence="1" type="ORF">HINF_LOCUS24448</name>
    <name evidence="2" type="ORF">HINF_LOCUS30124</name>
</gene>
<name>A0AA86PDT6_9EUKA</name>
<reference evidence="2 3" key="2">
    <citation type="submission" date="2024-07" db="EMBL/GenBank/DDBJ databases">
        <authorList>
            <person name="Akdeniz Z."/>
        </authorList>
    </citation>
    <scope>NUCLEOTIDE SEQUENCE [LARGE SCALE GENOMIC DNA]</scope>
</reference>
<evidence type="ECO:0000313" key="2">
    <source>
        <dbReference type="EMBL" id="CAL6025286.1"/>
    </source>
</evidence>
<sequence>MTIEQNYISNYLVLNKQQNFRNFTLRDQEIPSPTQILTSARMKTISTTRSYLESIPQKRTALQSHFNSVANKSELLINAITNIQLNLSRKLLQVFGTVEHASQ</sequence>
<organism evidence="1">
    <name type="scientific">Hexamita inflata</name>
    <dbReference type="NCBI Taxonomy" id="28002"/>
    <lineage>
        <taxon>Eukaryota</taxon>
        <taxon>Metamonada</taxon>
        <taxon>Diplomonadida</taxon>
        <taxon>Hexamitidae</taxon>
        <taxon>Hexamitinae</taxon>
        <taxon>Hexamita</taxon>
    </lineage>
</organism>
<dbReference type="EMBL" id="CAXDID020000098">
    <property type="protein sequence ID" value="CAL6025286.1"/>
    <property type="molecule type" value="Genomic_DNA"/>
</dbReference>
<evidence type="ECO:0000313" key="1">
    <source>
        <dbReference type="EMBL" id="CAI9936803.1"/>
    </source>
</evidence>
<reference evidence="1" key="1">
    <citation type="submission" date="2023-06" db="EMBL/GenBank/DDBJ databases">
        <authorList>
            <person name="Kurt Z."/>
        </authorList>
    </citation>
    <scope>NUCLEOTIDE SEQUENCE</scope>
</reference>
<keyword evidence="3" id="KW-1185">Reference proteome</keyword>
<evidence type="ECO:0000313" key="3">
    <source>
        <dbReference type="Proteomes" id="UP001642409"/>
    </source>
</evidence>
<dbReference type="AlphaFoldDB" id="A0AA86PDT6"/>
<dbReference type="Proteomes" id="UP001642409">
    <property type="component" value="Unassembled WGS sequence"/>
</dbReference>
<accession>A0AA86PDT6</accession>
<protein>
    <submittedName>
        <fullName evidence="2">Hypothetical_protein</fullName>
    </submittedName>
</protein>